<dbReference type="EC" id="3.2.1.52" evidence="3"/>
<feature type="domain" description="Glycoside hydrolase family 20 catalytic" evidence="6">
    <location>
        <begin position="114"/>
        <end position="458"/>
    </location>
</feature>
<dbReference type="SUPFAM" id="SSF55545">
    <property type="entry name" value="beta-N-acetylhexosaminidase-like domain"/>
    <property type="match status" value="1"/>
</dbReference>
<dbReference type="InterPro" id="IPR025705">
    <property type="entry name" value="Beta_hexosaminidase_sua/sub"/>
</dbReference>
<evidence type="ECO:0000313" key="8">
    <source>
        <dbReference type="EMBL" id="EJW92306.1"/>
    </source>
</evidence>
<comment type="similarity">
    <text evidence="2">Belongs to the glycosyl hydrolase 20 family.</text>
</comment>
<keyword evidence="5" id="KW-0326">Glycosidase</keyword>
<dbReference type="PRINTS" id="PR00738">
    <property type="entry name" value="GLHYDRLASE20"/>
</dbReference>
<sequence length="651" mass="74301">MLGGCPRFSWAQDKGIVPAPQLVDWKGGTTIVSPDSITFRTVSLKIFNAITRLESVAHPDEAYVVEVTPGRAVVTAIAEPGLFYGMQSLKQLAEPSGNDLWKLPLGRVDDAPRFSYRGFMMDVSRHFRSKEFVKKQIDAMARYKLNRLHLHLTDAAGWRLEIKQYPRLTEFAAWRNAATWKEWWNESGGRKYCDRNDPEAQGGYYSQDDIRELVQYAAERQITIIPEIEMPSHSEEVLAAYPYLSCSGEPYKNSDFCVGNEEVFTFLENVLLEVIHLFPSEYIHIGGDEAGKQAWRTCPKCQRRMQTEGLENVDALQSYLIHRIEVFLNKHGRKLLGWDEIMDGGLTPYATVMSWRGEEGGLKAAKNGHQVVMTPGEFCYLDGYQDAPITQPEAIGGYLPLSKVYAYNPVPSSFSSEQAAMILGVQGNLWAEFIPTDAHYEYMAYPRMLAIAEVGWSRPEVKSYADFFSRVLREVEWLQQSGYHPFPLDKEIGERPETRQPIKHLALGKTVIYQAPYHPKYKAQGDMTLTDGQRGGWTYSDGAWQGFISEQRLDVMIDLKQELPIHEVYADFIQMLNPEVFLPEEVIISVSVDGVHFEELKRMNHTVDKTKSVCFQKYGWEGSALARYVRYQARTLQQVNGWIFTDEIIVN</sequence>
<name>J9FBN1_9ZZZZ</name>
<evidence type="ECO:0000256" key="3">
    <source>
        <dbReference type="ARBA" id="ARBA00012663"/>
    </source>
</evidence>
<dbReference type="GO" id="GO:0005975">
    <property type="term" value="P:carbohydrate metabolic process"/>
    <property type="evidence" value="ECO:0007669"/>
    <property type="project" value="InterPro"/>
</dbReference>
<dbReference type="Gene3D" id="3.20.20.80">
    <property type="entry name" value="Glycosidases"/>
    <property type="match status" value="1"/>
</dbReference>
<evidence type="ECO:0000256" key="2">
    <source>
        <dbReference type="ARBA" id="ARBA00006285"/>
    </source>
</evidence>
<dbReference type="EMBL" id="AMCI01007620">
    <property type="protein sequence ID" value="EJW92306.1"/>
    <property type="molecule type" value="Genomic_DNA"/>
</dbReference>
<proteinExistence type="inferred from homology"/>
<dbReference type="InterPro" id="IPR015882">
    <property type="entry name" value="HEX_bac_N"/>
</dbReference>
<comment type="caution">
    <text evidence="8">The sequence shown here is derived from an EMBL/GenBank/DDBJ whole genome shotgun (WGS) entry which is preliminary data.</text>
</comment>
<evidence type="ECO:0000259" key="7">
    <source>
        <dbReference type="Pfam" id="PF02838"/>
    </source>
</evidence>
<protein>
    <recommendedName>
        <fullName evidence="3">beta-N-acetylhexosaminidase</fullName>
        <ecNumber evidence="3">3.2.1.52</ecNumber>
    </recommendedName>
</protein>
<dbReference type="InterPro" id="IPR017853">
    <property type="entry name" value="GH"/>
</dbReference>
<organism evidence="8">
    <name type="scientific">gut metagenome</name>
    <dbReference type="NCBI Taxonomy" id="749906"/>
    <lineage>
        <taxon>unclassified sequences</taxon>
        <taxon>metagenomes</taxon>
        <taxon>organismal metagenomes</taxon>
    </lineage>
</organism>
<dbReference type="CDD" id="cd06563">
    <property type="entry name" value="GH20_chitobiase-like"/>
    <property type="match status" value="1"/>
</dbReference>
<dbReference type="Pfam" id="PF02838">
    <property type="entry name" value="Glyco_hydro_20b"/>
    <property type="match status" value="1"/>
</dbReference>
<evidence type="ECO:0000256" key="1">
    <source>
        <dbReference type="ARBA" id="ARBA00001231"/>
    </source>
</evidence>
<gene>
    <name evidence="8" type="ORF">EVA_19581</name>
</gene>
<dbReference type="Pfam" id="PF00728">
    <property type="entry name" value="Glyco_hydro_20"/>
    <property type="match status" value="1"/>
</dbReference>
<dbReference type="GO" id="GO:0016020">
    <property type="term" value="C:membrane"/>
    <property type="evidence" value="ECO:0007669"/>
    <property type="project" value="TreeGrafter"/>
</dbReference>
<feature type="domain" description="Beta-hexosaminidase bacterial type N-terminal" evidence="7">
    <location>
        <begin position="51"/>
        <end position="111"/>
    </location>
</feature>
<comment type="catalytic activity">
    <reaction evidence="1">
        <text>Hydrolysis of terminal non-reducing N-acetyl-D-hexosamine residues in N-acetyl-beta-D-hexosaminides.</text>
        <dbReference type="EC" id="3.2.1.52"/>
    </reaction>
</comment>
<dbReference type="PANTHER" id="PTHR22600:SF57">
    <property type="entry name" value="BETA-N-ACETYLHEXOSAMINIDASE"/>
    <property type="match status" value="1"/>
</dbReference>
<dbReference type="Gene3D" id="3.30.379.10">
    <property type="entry name" value="Chitobiase/beta-hexosaminidase domain 2-like"/>
    <property type="match status" value="1"/>
</dbReference>
<dbReference type="PANTHER" id="PTHR22600">
    <property type="entry name" value="BETA-HEXOSAMINIDASE"/>
    <property type="match status" value="1"/>
</dbReference>
<evidence type="ECO:0000256" key="4">
    <source>
        <dbReference type="ARBA" id="ARBA00022801"/>
    </source>
</evidence>
<dbReference type="InterPro" id="IPR029018">
    <property type="entry name" value="Hex-like_dom2"/>
</dbReference>
<evidence type="ECO:0000256" key="5">
    <source>
        <dbReference type="ARBA" id="ARBA00023295"/>
    </source>
</evidence>
<evidence type="ECO:0000259" key="6">
    <source>
        <dbReference type="Pfam" id="PF00728"/>
    </source>
</evidence>
<dbReference type="GO" id="GO:0004563">
    <property type="term" value="F:beta-N-acetylhexosaminidase activity"/>
    <property type="evidence" value="ECO:0007669"/>
    <property type="project" value="UniProtKB-EC"/>
</dbReference>
<dbReference type="InterPro" id="IPR015883">
    <property type="entry name" value="Glyco_hydro_20_cat"/>
</dbReference>
<dbReference type="AlphaFoldDB" id="J9FBN1"/>
<dbReference type="GO" id="GO:0030203">
    <property type="term" value="P:glycosaminoglycan metabolic process"/>
    <property type="evidence" value="ECO:0007669"/>
    <property type="project" value="TreeGrafter"/>
</dbReference>
<keyword evidence="4 8" id="KW-0378">Hydrolase</keyword>
<reference evidence="8" key="1">
    <citation type="journal article" date="2012" name="PLoS ONE">
        <title>Gene sets for utilization of primary and secondary nutrition supplies in the distal gut of endangered iberian lynx.</title>
        <authorList>
            <person name="Alcaide M."/>
            <person name="Messina E."/>
            <person name="Richter M."/>
            <person name="Bargiela R."/>
            <person name="Peplies J."/>
            <person name="Huws S.A."/>
            <person name="Newbold C.J."/>
            <person name="Golyshin P.N."/>
            <person name="Simon M.A."/>
            <person name="Lopez G."/>
            <person name="Yakimov M.M."/>
            <person name="Ferrer M."/>
        </authorList>
    </citation>
    <scope>NUCLEOTIDE SEQUENCE</scope>
</reference>
<dbReference type="SUPFAM" id="SSF51445">
    <property type="entry name" value="(Trans)glycosidases"/>
    <property type="match status" value="1"/>
</dbReference>
<accession>J9FBN1</accession>